<keyword evidence="3" id="KW-1185">Reference proteome</keyword>
<evidence type="ECO:0000259" key="1">
    <source>
        <dbReference type="Pfam" id="PF03992"/>
    </source>
</evidence>
<dbReference type="Gene3D" id="3.30.70.100">
    <property type="match status" value="1"/>
</dbReference>
<dbReference type="RefSeq" id="WP_103882901.1">
    <property type="nucleotide sequence ID" value="NZ_FNVG01000053.1"/>
</dbReference>
<sequence length="100" mass="11857">MFTVIYEFVIKKGFDIEFREAWIDHTEYVFADCGSLGSRLHTTNVDRTYVAYAQWPNRETWLEATERYRDVPPVTLIEMKKYLISSSVLRELKVSDDLLK</sequence>
<dbReference type="Pfam" id="PF03992">
    <property type="entry name" value="ABM"/>
    <property type="match status" value="1"/>
</dbReference>
<dbReference type="Proteomes" id="UP000236721">
    <property type="component" value="Unassembled WGS sequence"/>
</dbReference>
<gene>
    <name evidence="2" type="ORF">SAMN04488244_1537</name>
</gene>
<accession>A0A1H6CQE6</accession>
<dbReference type="InterPro" id="IPR007138">
    <property type="entry name" value="ABM_dom"/>
</dbReference>
<evidence type="ECO:0000313" key="2">
    <source>
        <dbReference type="EMBL" id="SEG75068.1"/>
    </source>
</evidence>
<dbReference type="AlphaFoldDB" id="A0A1H6CQE6"/>
<dbReference type="OrthoDB" id="6105906at2"/>
<organism evidence="2 3">
    <name type="scientific">Vibrio hangzhouensis</name>
    <dbReference type="NCBI Taxonomy" id="462991"/>
    <lineage>
        <taxon>Bacteria</taxon>
        <taxon>Pseudomonadati</taxon>
        <taxon>Pseudomonadota</taxon>
        <taxon>Gammaproteobacteria</taxon>
        <taxon>Vibrionales</taxon>
        <taxon>Vibrionaceae</taxon>
        <taxon>Vibrio</taxon>
    </lineage>
</organism>
<keyword evidence="2" id="KW-0560">Oxidoreductase</keyword>
<protein>
    <submittedName>
        <fullName evidence="2">Antibiotic biosynthesis monooxygenase</fullName>
    </submittedName>
</protein>
<dbReference type="InterPro" id="IPR011008">
    <property type="entry name" value="Dimeric_a/b-barrel"/>
</dbReference>
<feature type="domain" description="ABM" evidence="1">
    <location>
        <begin position="1"/>
        <end position="63"/>
    </location>
</feature>
<name>A0A1H6CQE6_9VIBR</name>
<dbReference type="SUPFAM" id="SSF54909">
    <property type="entry name" value="Dimeric alpha+beta barrel"/>
    <property type="match status" value="1"/>
</dbReference>
<keyword evidence="2" id="KW-0503">Monooxygenase</keyword>
<proteinExistence type="predicted"/>
<evidence type="ECO:0000313" key="3">
    <source>
        <dbReference type="Proteomes" id="UP000236721"/>
    </source>
</evidence>
<dbReference type="GO" id="GO:0004497">
    <property type="term" value="F:monooxygenase activity"/>
    <property type="evidence" value="ECO:0007669"/>
    <property type="project" value="UniProtKB-KW"/>
</dbReference>
<reference evidence="3" key="1">
    <citation type="submission" date="2016-10" db="EMBL/GenBank/DDBJ databases">
        <authorList>
            <person name="Varghese N."/>
            <person name="Submissions S."/>
        </authorList>
    </citation>
    <scope>NUCLEOTIDE SEQUENCE [LARGE SCALE GENOMIC DNA]</scope>
    <source>
        <strain evidence="3">CGMCC 1.7062</strain>
    </source>
</reference>
<dbReference type="EMBL" id="FNVG01000053">
    <property type="protein sequence ID" value="SEG75068.1"/>
    <property type="molecule type" value="Genomic_DNA"/>
</dbReference>